<feature type="transmembrane region" description="Helical" evidence="1">
    <location>
        <begin position="7"/>
        <end position="24"/>
    </location>
</feature>
<evidence type="ECO:0000256" key="1">
    <source>
        <dbReference type="SAM" id="Phobius"/>
    </source>
</evidence>
<dbReference type="Proteomes" id="UP000003947">
    <property type="component" value="Unassembled WGS sequence"/>
</dbReference>
<dbReference type="STRING" id="864069.MicloDRAFT_00046050"/>
<keyword evidence="1" id="KW-1133">Transmembrane helix</keyword>
<reference evidence="2 3" key="1">
    <citation type="submission" date="2012-02" db="EMBL/GenBank/DDBJ databases">
        <title>Improved High-Quality Draft sequence of Microvirga sp. WSM3557.</title>
        <authorList>
            <consortium name="US DOE Joint Genome Institute"/>
            <person name="Lucas S."/>
            <person name="Han J."/>
            <person name="Lapidus A."/>
            <person name="Cheng J.-F."/>
            <person name="Goodwin L."/>
            <person name="Pitluck S."/>
            <person name="Peters L."/>
            <person name="Zhang X."/>
            <person name="Detter J.C."/>
            <person name="Han C."/>
            <person name="Tapia R."/>
            <person name="Land M."/>
            <person name="Hauser L."/>
            <person name="Kyrpides N."/>
            <person name="Ivanova N."/>
            <person name="Pagani I."/>
            <person name="Brau L."/>
            <person name="Yates R."/>
            <person name="O'Hara G."/>
            <person name="Rui T."/>
            <person name="Howieson J."/>
            <person name="Reeve W."/>
            <person name="Woyke T."/>
        </authorList>
    </citation>
    <scope>NUCLEOTIDE SEQUENCE [LARGE SCALE GENOMIC DNA]</scope>
    <source>
        <strain evidence="2 3">WSM3557</strain>
    </source>
</reference>
<sequence length="32" mass="3610">MLLSKQVSLNLLFITLAYVSYVPWKAVVASRV</sequence>
<evidence type="ECO:0000313" key="2">
    <source>
        <dbReference type="EMBL" id="EIM28028.1"/>
    </source>
</evidence>
<name>I4YVN6_9HYPH</name>
<dbReference type="EMBL" id="JH660645">
    <property type="protein sequence ID" value="EIM28028.1"/>
    <property type="molecule type" value="Genomic_DNA"/>
</dbReference>
<evidence type="ECO:0000313" key="3">
    <source>
        <dbReference type="Proteomes" id="UP000003947"/>
    </source>
</evidence>
<dbReference type="AlphaFoldDB" id="I4YVN6"/>
<organism evidence="2 3">
    <name type="scientific">Microvirga lotononidis</name>
    <dbReference type="NCBI Taxonomy" id="864069"/>
    <lineage>
        <taxon>Bacteria</taxon>
        <taxon>Pseudomonadati</taxon>
        <taxon>Pseudomonadota</taxon>
        <taxon>Alphaproteobacteria</taxon>
        <taxon>Hyphomicrobiales</taxon>
        <taxon>Methylobacteriaceae</taxon>
        <taxon>Microvirga</taxon>
    </lineage>
</organism>
<proteinExistence type="predicted"/>
<protein>
    <submittedName>
        <fullName evidence="2">Uncharacterized protein</fullName>
    </submittedName>
</protein>
<keyword evidence="3" id="KW-1185">Reference proteome</keyword>
<dbReference type="PATRIC" id="fig|864069.3.peg.4963"/>
<accession>I4YVN6</accession>
<keyword evidence="1" id="KW-0472">Membrane</keyword>
<gene>
    <name evidence="2" type="ORF">MicloDRAFT_00046050</name>
</gene>
<dbReference type="HOGENOM" id="CLU_3390280_0_0_5"/>
<keyword evidence="1" id="KW-0812">Transmembrane</keyword>